<comment type="subcellular location">
    <subcellularLocation>
        <location evidence="1">Membrane</location>
        <topology evidence="1">Multi-pass membrane protein</topology>
    </subcellularLocation>
</comment>
<evidence type="ECO:0000259" key="8">
    <source>
        <dbReference type="PROSITE" id="PS50850"/>
    </source>
</evidence>
<feature type="transmembrane region" description="Helical" evidence="7">
    <location>
        <begin position="134"/>
        <end position="153"/>
    </location>
</feature>
<proteinExistence type="predicted"/>
<feature type="transmembrane region" description="Helical" evidence="7">
    <location>
        <begin position="550"/>
        <end position="573"/>
    </location>
</feature>
<keyword evidence="2" id="KW-0813">Transport</keyword>
<dbReference type="SUPFAM" id="SSF103473">
    <property type="entry name" value="MFS general substrate transporter"/>
    <property type="match status" value="1"/>
</dbReference>
<sequence>MPHTMPNNSGDDPRMDTAATPSVSEKDQPAVEHTEHPNSSASEVPVVMFGADSATLPRGYFSSPYFLGSMAACGMSLLGSVGGYALAAPILGIINADIGPNKNIAWVPLMFPVGLAVGQTLLGRVSDIFGRRWFFAGGQGFGLVGAIICATAKDVPTLIGGSVIVGLAGATALSYPFLIGELVPMKYRFFGTAYACFCCIPFSGLAPAIANSLATTASWRWCYYIMIIFNGLSMTFYILFYHPPTFGMKHSRKEKLRMIRSFDYVGIGLFTSGMVLFLLGISWGGNVYPWKSASVICTLVIGALVLAAFFLWEIYHPMDEPLIPMHLFRNRGWFISSLLVSIGASIYYAFGIVWPSMVNVLYANGDQIYAGWLQCCVGGAFTLGQVTGSFLYKFIGSVRVQLTVTTLVGGALLAGVAGASPADVNLPIGLLIPGNFFIGWMEALTLTLPGMYIRDQNEIGVAVGVAGSVRSALSTLASTIYVAILNNRLAETVPAAVTPAVTEAGLPASSVPALLAALSLGTPDAFSAVQGLTSRIRDVGLAAFKEGNTAAYRTVFFASLAFTGTGIILSLFAPSVDAKMTDSVAVTLHRKKEEKDLENAVQKQLEAEPTTY</sequence>
<evidence type="ECO:0000256" key="5">
    <source>
        <dbReference type="ARBA" id="ARBA00023136"/>
    </source>
</evidence>
<feature type="domain" description="Major facilitator superfamily (MFS) profile" evidence="8">
    <location>
        <begin position="38"/>
        <end position="578"/>
    </location>
</feature>
<feature type="transmembrane region" description="Helical" evidence="7">
    <location>
        <begin position="404"/>
        <end position="422"/>
    </location>
</feature>
<dbReference type="Gene3D" id="1.20.1250.20">
    <property type="entry name" value="MFS general substrate transporter like domains"/>
    <property type="match status" value="1"/>
</dbReference>
<evidence type="ECO:0000256" key="4">
    <source>
        <dbReference type="ARBA" id="ARBA00022989"/>
    </source>
</evidence>
<dbReference type="InterPro" id="IPR020846">
    <property type="entry name" value="MFS_dom"/>
</dbReference>
<dbReference type="PANTHER" id="PTHR23501">
    <property type="entry name" value="MAJOR FACILITATOR SUPERFAMILY"/>
    <property type="match status" value="1"/>
</dbReference>
<feature type="transmembrane region" description="Helical" evidence="7">
    <location>
        <begin position="159"/>
        <end position="178"/>
    </location>
</feature>
<dbReference type="InterPro" id="IPR053791">
    <property type="entry name" value="MFS_Tri12-like"/>
</dbReference>
<feature type="transmembrane region" description="Helical" evidence="7">
    <location>
        <begin position="428"/>
        <end position="448"/>
    </location>
</feature>
<name>A0A0D2F6Z1_9EURO</name>
<feature type="transmembrane region" description="Helical" evidence="7">
    <location>
        <begin position="65"/>
        <end position="91"/>
    </location>
</feature>
<dbReference type="CDD" id="cd06179">
    <property type="entry name" value="MFS_TRI12_like"/>
    <property type="match status" value="1"/>
</dbReference>
<dbReference type="GO" id="GO:0005886">
    <property type="term" value="C:plasma membrane"/>
    <property type="evidence" value="ECO:0007669"/>
    <property type="project" value="TreeGrafter"/>
</dbReference>
<dbReference type="PROSITE" id="PS50850">
    <property type="entry name" value="MFS"/>
    <property type="match status" value="1"/>
</dbReference>
<dbReference type="InterPro" id="IPR010573">
    <property type="entry name" value="MFS_Str1/Tri12-like"/>
</dbReference>
<dbReference type="GO" id="GO:0022857">
    <property type="term" value="F:transmembrane transporter activity"/>
    <property type="evidence" value="ECO:0007669"/>
    <property type="project" value="InterPro"/>
</dbReference>
<dbReference type="EMBL" id="KN846961">
    <property type="protein sequence ID" value="KIW63733.1"/>
    <property type="molecule type" value="Genomic_DNA"/>
</dbReference>
<organism evidence="9 10">
    <name type="scientific">Phialophora macrospora</name>
    <dbReference type="NCBI Taxonomy" id="1851006"/>
    <lineage>
        <taxon>Eukaryota</taxon>
        <taxon>Fungi</taxon>
        <taxon>Dikarya</taxon>
        <taxon>Ascomycota</taxon>
        <taxon>Pezizomycotina</taxon>
        <taxon>Eurotiomycetes</taxon>
        <taxon>Chaetothyriomycetidae</taxon>
        <taxon>Chaetothyriales</taxon>
        <taxon>Herpotrichiellaceae</taxon>
        <taxon>Phialophora</taxon>
    </lineage>
</organism>
<feature type="transmembrane region" description="Helical" evidence="7">
    <location>
        <begin position="103"/>
        <end position="122"/>
    </location>
</feature>
<dbReference type="Pfam" id="PF06609">
    <property type="entry name" value="TRI12"/>
    <property type="match status" value="1"/>
</dbReference>
<evidence type="ECO:0000256" key="3">
    <source>
        <dbReference type="ARBA" id="ARBA00022692"/>
    </source>
</evidence>
<keyword evidence="5 7" id="KW-0472">Membrane</keyword>
<dbReference type="Proteomes" id="UP000054266">
    <property type="component" value="Unassembled WGS sequence"/>
</dbReference>
<dbReference type="InterPro" id="IPR036259">
    <property type="entry name" value="MFS_trans_sf"/>
</dbReference>
<evidence type="ECO:0000256" key="2">
    <source>
        <dbReference type="ARBA" id="ARBA00022448"/>
    </source>
</evidence>
<gene>
    <name evidence="9" type="ORF">PV04_08714</name>
</gene>
<protein>
    <recommendedName>
        <fullName evidence="8">Major facilitator superfamily (MFS) profile domain-containing protein</fullName>
    </recommendedName>
</protein>
<evidence type="ECO:0000313" key="10">
    <source>
        <dbReference type="Proteomes" id="UP000054266"/>
    </source>
</evidence>
<feature type="transmembrane region" description="Helical" evidence="7">
    <location>
        <begin position="262"/>
        <end position="281"/>
    </location>
</feature>
<dbReference type="InterPro" id="IPR005829">
    <property type="entry name" value="Sugar_transporter_CS"/>
</dbReference>
<accession>A0A0D2F6Z1</accession>
<feature type="transmembrane region" description="Helical" evidence="7">
    <location>
        <begin position="293"/>
        <end position="312"/>
    </location>
</feature>
<dbReference type="PANTHER" id="PTHR23501:SF109">
    <property type="entry name" value="MAJOR FACILITATOR SUPERFAMILY (MFS) PROFILE DOMAIN-CONTAINING PROTEIN-RELATED"/>
    <property type="match status" value="1"/>
</dbReference>
<keyword evidence="10" id="KW-1185">Reference proteome</keyword>
<dbReference type="PROSITE" id="PS00216">
    <property type="entry name" value="SUGAR_TRANSPORT_1"/>
    <property type="match status" value="1"/>
</dbReference>
<evidence type="ECO:0000256" key="7">
    <source>
        <dbReference type="SAM" id="Phobius"/>
    </source>
</evidence>
<evidence type="ECO:0000256" key="6">
    <source>
        <dbReference type="SAM" id="MobiDB-lite"/>
    </source>
</evidence>
<feature type="transmembrane region" description="Helical" evidence="7">
    <location>
        <begin position="221"/>
        <end position="241"/>
    </location>
</feature>
<reference evidence="9 10" key="1">
    <citation type="submission" date="2015-01" db="EMBL/GenBank/DDBJ databases">
        <title>The Genome Sequence of Capronia semiimmersa CBS27337.</title>
        <authorList>
            <consortium name="The Broad Institute Genomics Platform"/>
            <person name="Cuomo C."/>
            <person name="de Hoog S."/>
            <person name="Gorbushina A."/>
            <person name="Stielow B."/>
            <person name="Teixiera M."/>
            <person name="Abouelleil A."/>
            <person name="Chapman S.B."/>
            <person name="Priest M."/>
            <person name="Young S.K."/>
            <person name="Wortman J."/>
            <person name="Nusbaum C."/>
            <person name="Birren B."/>
        </authorList>
    </citation>
    <scope>NUCLEOTIDE SEQUENCE [LARGE SCALE GENOMIC DNA]</scope>
    <source>
        <strain evidence="9 10">CBS 27337</strain>
    </source>
</reference>
<feature type="compositionally biased region" description="Polar residues" evidence="6">
    <location>
        <begin position="1"/>
        <end position="10"/>
    </location>
</feature>
<feature type="transmembrane region" description="Helical" evidence="7">
    <location>
        <begin position="369"/>
        <end position="392"/>
    </location>
</feature>
<feature type="compositionally biased region" description="Basic and acidic residues" evidence="6">
    <location>
        <begin position="24"/>
        <end position="36"/>
    </location>
</feature>
<feature type="transmembrane region" description="Helical" evidence="7">
    <location>
        <begin position="190"/>
        <end position="209"/>
    </location>
</feature>
<dbReference type="HOGENOM" id="CLU_000960_25_2_1"/>
<feature type="transmembrane region" description="Helical" evidence="7">
    <location>
        <begin position="333"/>
        <end position="357"/>
    </location>
</feature>
<evidence type="ECO:0000256" key="1">
    <source>
        <dbReference type="ARBA" id="ARBA00004141"/>
    </source>
</evidence>
<evidence type="ECO:0000313" key="9">
    <source>
        <dbReference type="EMBL" id="KIW63733.1"/>
    </source>
</evidence>
<dbReference type="AlphaFoldDB" id="A0A0D2F6Z1"/>
<keyword evidence="3 7" id="KW-0812">Transmembrane</keyword>
<feature type="region of interest" description="Disordered" evidence="6">
    <location>
        <begin position="1"/>
        <end position="39"/>
    </location>
</feature>
<keyword evidence="4 7" id="KW-1133">Transmembrane helix</keyword>